<protein>
    <submittedName>
        <fullName evidence="2">Uncharacterized protein</fullName>
    </submittedName>
</protein>
<keyword evidence="1" id="KW-0812">Transmembrane</keyword>
<gene>
    <name evidence="2" type="ORF">Q765_04750</name>
</gene>
<feature type="transmembrane region" description="Helical" evidence="1">
    <location>
        <begin position="76"/>
        <end position="96"/>
    </location>
</feature>
<dbReference type="OrthoDB" id="771917at2"/>
<feature type="transmembrane region" description="Helical" evidence="1">
    <location>
        <begin position="31"/>
        <end position="53"/>
    </location>
</feature>
<dbReference type="STRING" id="1121895.GCA_000378485_01574"/>
<comment type="caution">
    <text evidence="2">The sequence shown here is derived from an EMBL/GenBank/DDBJ whole genome shotgun (WGS) entry which is preliminary data.</text>
</comment>
<dbReference type="EMBL" id="JRLX01000003">
    <property type="protein sequence ID" value="KGO87802.1"/>
    <property type="molecule type" value="Genomic_DNA"/>
</dbReference>
<evidence type="ECO:0000256" key="1">
    <source>
        <dbReference type="SAM" id="Phobius"/>
    </source>
</evidence>
<evidence type="ECO:0000313" key="2">
    <source>
        <dbReference type="EMBL" id="KGO87802.1"/>
    </source>
</evidence>
<dbReference type="AlphaFoldDB" id="A0A0A2M578"/>
<keyword evidence="1" id="KW-1133">Transmembrane helix</keyword>
<keyword evidence="1" id="KW-0472">Membrane</keyword>
<dbReference type="Proteomes" id="UP000030152">
    <property type="component" value="Unassembled WGS sequence"/>
</dbReference>
<feature type="transmembrane region" description="Helical" evidence="1">
    <location>
        <begin position="7"/>
        <end position="25"/>
    </location>
</feature>
<organism evidence="2 3">
    <name type="scientific">Flavobacterium rivuli WB 3.3-2 = DSM 21788</name>
    <dbReference type="NCBI Taxonomy" id="1121895"/>
    <lineage>
        <taxon>Bacteria</taxon>
        <taxon>Pseudomonadati</taxon>
        <taxon>Bacteroidota</taxon>
        <taxon>Flavobacteriia</taxon>
        <taxon>Flavobacteriales</taxon>
        <taxon>Flavobacteriaceae</taxon>
        <taxon>Flavobacterium</taxon>
    </lineage>
</organism>
<reference evidence="2 3" key="1">
    <citation type="submission" date="2013-09" db="EMBL/GenBank/DDBJ databases">
        <authorList>
            <person name="Zeng Z."/>
            <person name="Chen C."/>
        </authorList>
    </citation>
    <scope>NUCLEOTIDE SEQUENCE [LARGE SCALE GENOMIC DNA]</scope>
    <source>
        <strain evidence="2 3">WB 3.3-2</strain>
    </source>
</reference>
<keyword evidence="3" id="KW-1185">Reference proteome</keyword>
<dbReference type="RefSeq" id="WP_020212725.1">
    <property type="nucleotide sequence ID" value="NZ_JRLX01000003.1"/>
</dbReference>
<name>A0A0A2M578_9FLAO</name>
<sequence>MGKTLKLAIILFVINFAIFAIGDALHVNDFVLYLFILPVSITVSVILLIIAAIKNARNNYLAKDVVQRKRSRKKSFIILGCVAVGLLIAYVAFMFACGYKIPGRDRHKNWPNFPGSSNPEMVLAPIPNLYIYNIEPLQGTPYYLVHFTRDSVMFNDVNTGGRELQNFGIMDNKGNFKIEYQKTTIEFIDGDRIIVKENAYGHEQKLPETCDIIDIKTLTKTQDQINKIPLPATREEFDESYGTEQGQAHFKEKYQTEFFRNLSGVRSVESGSYYDSSNYRGYSLYKDASGKLYKTTSYEDNSQLDMLSPQAVGYTSVKNTYGAKTVAPNIKQSGESIVLYNEANGGYSSSGLFYEYHQTWLLYYSAAIGKNVTSFKLEGGEKNNPYTTFYQLNKVTQERDTLVFVADNKIYKLHKK</sequence>
<evidence type="ECO:0000313" key="3">
    <source>
        <dbReference type="Proteomes" id="UP000030152"/>
    </source>
</evidence>
<accession>A0A0A2M578</accession>
<proteinExistence type="predicted"/>